<comment type="caution">
    <text evidence="1">The sequence shown here is derived from an EMBL/GenBank/DDBJ whole genome shotgun (WGS) entry which is preliminary data.</text>
</comment>
<gene>
    <name evidence="1" type="ORF">Aconfl_01000</name>
</gene>
<evidence type="ECO:0000313" key="2">
    <source>
        <dbReference type="Proteomes" id="UP001338309"/>
    </source>
</evidence>
<accession>A0ABQ6PJW9</accession>
<evidence type="ECO:0000313" key="1">
    <source>
        <dbReference type="EMBL" id="GMQ27458.1"/>
    </source>
</evidence>
<proteinExistence type="predicted"/>
<reference evidence="1 2" key="1">
    <citation type="submission" date="2023-08" db="EMBL/GenBank/DDBJ databases">
        <title>Draft genome sequence of Algoriphagus confluentis.</title>
        <authorList>
            <person name="Takatani N."/>
            <person name="Hosokawa M."/>
            <person name="Sawabe T."/>
        </authorList>
    </citation>
    <scope>NUCLEOTIDE SEQUENCE [LARGE SCALE GENOMIC DNA]</scope>
    <source>
        <strain evidence="1 2">NBRC 111222</strain>
    </source>
</reference>
<dbReference type="Proteomes" id="UP001338309">
    <property type="component" value="Unassembled WGS sequence"/>
</dbReference>
<name>A0ABQ6PJW9_9BACT</name>
<dbReference type="EMBL" id="BTPD01000001">
    <property type="protein sequence ID" value="GMQ27458.1"/>
    <property type="molecule type" value="Genomic_DNA"/>
</dbReference>
<keyword evidence="2" id="KW-1185">Reference proteome</keyword>
<protein>
    <submittedName>
        <fullName evidence="1">Uncharacterized protein</fullName>
    </submittedName>
</protein>
<organism evidence="1 2">
    <name type="scientific">Algoriphagus confluentis</name>
    <dbReference type="NCBI Taxonomy" id="1697556"/>
    <lineage>
        <taxon>Bacteria</taxon>
        <taxon>Pseudomonadati</taxon>
        <taxon>Bacteroidota</taxon>
        <taxon>Cytophagia</taxon>
        <taxon>Cytophagales</taxon>
        <taxon>Cyclobacteriaceae</taxon>
        <taxon>Algoriphagus</taxon>
    </lineage>
</organism>
<sequence length="155" mass="16939">MDLICIKLPPAKAGGNSKSHPIDRKMALANFFVIQEILNRNAALAHSKNKEAIDSRALAQIISAEAGSISKSHPLNRKMAFAYFFVIQEILNRNAALAHSKNKEAIDSRALAQIISAEAGSISKSHPLNRKMALANFFVIQEILNRNAALAHSKK</sequence>